<name>A0A0C3AZB1_SERVB</name>
<evidence type="ECO:0000313" key="2">
    <source>
        <dbReference type="EMBL" id="KIM24576.1"/>
    </source>
</evidence>
<dbReference type="HOGENOM" id="CLU_250585_0_0_1"/>
<sequence length="1464" mass="161639">MENPQVIPRDQNNVEIQRRECTQCNCVAHISDGGYACLCGHPWHSHEPADSEQGWMIVRYRRGASVDSQCTSYYPVRQAVDMQTPCYCGMLLTAHQLRSVLVTGSQYNNAQPQQLLPTPSRAPVATSREAPRLVDMLARGPNNPALSASQQRSVLAHNDFHGRVPLSARSYAPGPTPTGSAATTSLAGPRLGFPSAPTTQVVRSLRLGPNVATVSDDPEYILAILPVKYVKTQSSTVLAYVAQRLTNKLDDLFRRLDSYSLLVSYTPSSNPDDRKGQGFIRHIHNAITDHTRSKGYSLPGAHRVPNVPEEISYDDLPWRFVWYASKRTQTSIVSNETKIAIPGFNVDALKTTPFGRGDTRPQVKKDKRAVIMIMMRYTDLMGLRPATQNRSNFVYNNDTTLHRCIGRRIMNGLYSEANNENPAYSRCLANCTLQCDPDTLIPGEASVQEDSEVIQDAIGDVDDNMDLEYDNGEVTAPSPTVPTPPLPTIQTPPGPPSPPARIAPIFFRNRAPNPLPDSIPPTSSSTGESRVRRRSDSMEFDTLQPSNTRRRVDLTSEDGVANTIPLSEASLFPAARSPAIPAVTTIQNGENVVEAFISNISLHLQSAPHVTLRAQDEKIAARAIYNLILQEANSRYESDARTVAIDADTFTWDYNNQPDYISLFTKDFSLVLEGDPNGLTVNTAFTIGNGPKNATLRELVDLLLKDSSIFNQLPNALGYRDLNFGSSEIVDPIRQARLWAAGCISALHIIRTGAGPHPISPFLLYCALEDSLDLLVNEDFVGRFDPTAAAAFFPLLARVEARKAQDQKPFLLPLNTHYMVFQSGQIENIESETFHRQPQLVRRLVIGMLGEMLGLRQLTADHPHPDFKAFRSGFQECFNKDPILSKSLFPQATREFIFLLCSRHPKDPKVVSDHIRFRSCHKAEYKRIERRWETGIRNYVLGKGIPSLVKWAGAGGNNRFDFNQPTGRASQVLWTMTGSDLMPVSDPWFLTFQFCPSNSDDLNASTLASDAKALSIDFHSCMQYGNIALPNPIMNEVTKCPELFEARRREPVPPSPPVASSNSVNQPAQRRNPRRNAAVGQTQDLNLLPTLPTLPEAPPVAPTVTSATETTESIEAPGTVAELPADPSSPQNNPIDPEATSVQETLASTPPSSPSSLASQSNLPDETSQSNPPNATTYTVKTAFQKQDNATDGNSSAYHDLMNQFVQIARTGGLPNVERIEIQYREDDDIGVPPNLSTSTSSALSQTATLAPGSAGPSSIHAITPLVSQNLPTPPALVAPVDREQTLSDLQKHGAGHAIELQELVQAHQVESAKFFFTRRCYAIIEDLGSIFNLPPGNHTKPYRYTFAGQAAGEIVTADLMKWAQDHGNLVNLRTASNHRTVWNRASSLHRYLERHRNRLATAGNDHTVDLQELDRVIELLNILVKGIDIDAQPPTHNEAEDIWRMRKEEWTGLIALWEKKTFD</sequence>
<dbReference type="EMBL" id="KN824322">
    <property type="protein sequence ID" value="KIM24576.1"/>
    <property type="molecule type" value="Genomic_DNA"/>
</dbReference>
<dbReference type="Proteomes" id="UP000054097">
    <property type="component" value="Unassembled WGS sequence"/>
</dbReference>
<feature type="compositionally biased region" description="Polar residues" evidence="1">
    <location>
        <begin position="1128"/>
        <end position="1144"/>
    </location>
</feature>
<feature type="compositionally biased region" description="Low complexity" evidence="1">
    <location>
        <begin position="1102"/>
        <end position="1117"/>
    </location>
</feature>
<dbReference type="PANTHER" id="PTHR24216:SF65">
    <property type="entry name" value="PAXILLIN-LIKE PROTEIN 1"/>
    <property type="match status" value="1"/>
</dbReference>
<feature type="compositionally biased region" description="Low complexity" evidence="1">
    <location>
        <begin position="1145"/>
        <end position="1159"/>
    </location>
</feature>
<keyword evidence="3" id="KW-1185">Reference proteome</keyword>
<feature type="region of interest" description="Disordered" evidence="1">
    <location>
        <begin position="1048"/>
        <end position="1176"/>
    </location>
</feature>
<proteinExistence type="predicted"/>
<dbReference type="OrthoDB" id="2757435at2759"/>
<evidence type="ECO:0000256" key="1">
    <source>
        <dbReference type="SAM" id="MobiDB-lite"/>
    </source>
</evidence>
<feature type="compositionally biased region" description="Low complexity" evidence="1">
    <location>
        <begin position="1058"/>
        <end position="1078"/>
    </location>
</feature>
<protein>
    <submittedName>
        <fullName evidence="2">Uncharacterized protein</fullName>
    </submittedName>
</protein>
<evidence type="ECO:0000313" key="3">
    <source>
        <dbReference type="Proteomes" id="UP000054097"/>
    </source>
</evidence>
<dbReference type="PANTHER" id="PTHR24216">
    <property type="entry name" value="PAXILLIN-RELATED"/>
    <property type="match status" value="1"/>
</dbReference>
<feature type="compositionally biased region" description="Polar residues" evidence="1">
    <location>
        <begin position="1160"/>
        <end position="1176"/>
    </location>
</feature>
<accession>A0A0C3AZB1</accession>
<feature type="compositionally biased region" description="Pro residues" evidence="1">
    <location>
        <begin position="479"/>
        <end position="501"/>
    </location>
</feature>
<feature type="region of interest" description="Disordered" evidence="1">
    <location>
        <begin position="469"/>
        <end position="541"/>
    </location>
</feature>
<reference evidence="2 3" key="1">
    <citation type="submission" date="2014-04" db="EMBL/GenBank/DDBJ databases">
        <authorList>
            <consortium name="DOE Joint Genome Institute"/>
            <person name="Kuo A."/>
            <person name="Zuccaro A."/>
            <person name="Kohler A."/>
            <person name="Nagy L.G."/>
            <person name="Floudas D."/>
            <person name="Copeland A."/>
            <person name="Barry K.W."/>
            <person name="Cichocki N."/>
            <person name="Veneault-Fourrey C."/>
            <person name="LaButti K."/>
            <person name="Lindquist E.A."/>
            <person name="Lipzen A."/>
            <person name="Lundell T."/>
            <person name="Morin E."/>
            <person name="Murat C."/>
            <person name="Sun H."/>
            <person name="Tunlid A."/>
            <person name="Henrissat B."/>
            <person name="Grigoriev I.V."/>
            <person name="Hibbett D.S."/>
            <person name="Martin F."/>
            <person name="Nordberg H.P."/>
            <person name="Cantor M.N."/>
            <person name="Hua S.X."/>
        </authorList>
    </citation>
    <scope>NUCLEOTIDE SEQUENCE [LARGE SCALE GENOMIC DNA]</scope>
    <source>
        <strain evidence="2 3">MAFF 305830</strain>
    </source>
</reference>
<reference evidence="3" key="2">
    <citation type="submission" date="2015-01" db="EMBL/GenBank/DDBJ databases">
        <title>Evolutionary Origins and Diversification of the Mycorrhizal Mutualists.</title>
        <authorList>
            <consortium name="DOE Joint Genome Institute"/>
            <consortium name="Mycorrhizal Genomics Consortium"/>
            <person name="Kohler A."/>
            <person name="Kuo A."/>
            <person name="Nagy L.G."/>
            <person name="Floudas D."/>
            <person name="Copeland A."/>
            <person name="Barry K.W."/>
            <person name="Cichocki N."/>
            <person name="Veneault-Fourrey C."/>
            <person name="LaButti K."/>
            <person name="Lindquist E.A."/>
            <person name="Lipzen A."/>
            <person name="Lundell T."/>
            <person name="Morin E."/>
            <person name="Murat C."/>
            <person name="Riley R."/>
            <person name="Ohm R."/>
            <person name="Sun H."/>
            <person name="Tunlid A."/>
            <person name="Henrissat B."/>
            <person name="Grigoriev I.V."/>
            <person name="Hibbett D.S."/>
            <person name="Martin F."/>
        </authorList>
    </citation>
    <scope>NUCLEOTIDE SEQUENCE [LARGE SCALE GENOMIC DNA]</scope>
    <source>
        <strain evidence="3">MAFF 305830</strain>
    </source>
</reference>
<gene>
    <name evidence="2" type="ORF">M408DRAFT_26872</name>
</gene>
<organism evidence="2 3">
    <name type="scientific">Serendipita vermifera MAFF 305830</name>
    <dbReference type="NCBI Taxonomy" id="933852"/>
    <lineage>
        <taxon>Eukaryota</taxon>
        <taxon>Fungi</taxon>
        <taxon>Dikarya</taxon>
        <taxon>Basidiomycota</taxon>
        <taxon>Agaricomycotina</taxon>
        <taxon>Agaricomycetes</taxon>
        <taxon>Sebacinales</taxon>
        <taxon>Serendipitaceae</taxon>
        <taxon>Serendipita</taxon>
    </lineage>
</organism>